<keyword evidence="5" id="KW-0539">Nucleus</keyword>
<dbReference type="GO" id="GO:0000978">
    <property type="term" value="F:RNA polymerase II cis-regulatory region sequence-specific DNA binding"/>
    <property type="evidence" value="ECO:0007669"/>
    <property type="project" value="TreeGrafter"/>
</dbReference>
<dbReference type="SUPFAM" id="SSF47459">
    <property type="entry name" value="HLH, helix-loop-helix DNA-binding domain"/>
    <property type="match status" value="1"/>
</dbReference>
<dbReference type="GO" id="GO:0046983">
    <property type="term" value="F:protein dimerization activity"/>
    <property type="evidence" value="ECO:0007669"/>
    <property type="project" value="InterPro"/>
</dbReference>
<organism evidence="7 8">
    <name type="scientific">Linnemannia elongata AG-77</name>
    <dbReference type="NCBI Taxonomy" id="1314771"/>
    <lineage>
        <taxon>Eukaryota</taxon>
        <taxon>Fungi</taxon>
        <taxon>Fungi incertae sedis</taxon>
        <taxon>Mucoromycota</taxon>
        <taxon>Mortierellomycotina</taxon>
        <taxon>Mortierellomycetes</taxon>
        <taxon>Mortierellales</taxon>
        <taxon>Mortierellaceae</taxon>
        <taxon>Linnemannia</taxon>
    </lineage>
</organism>
<keyword evidence="4" id="KW-0804">Transcription</keyword>
<dbReference type="OrthoDB" id="5778525at2759"/>
<dbReference type="PANTHER" id="PTHR15741:SF27">
    <property type="entry name" value="TRANSCRIPTION FACTOR AP-4"/>
    <property type="match status" value="1"/>
</dbReference>
<keyword evidence="8" id="KW-1185">Reference proteome</keyword>
<protein>
    <recommendedName>
        <fullName evidence="6">BHLH domain-containing protein</fullName>
    </recommendedName>
</protein>
<accession>A0A197K2Q3</accession>
<proteinExistence type="predicted"/>
<dbReference type="SMART" id="SM00353">
    <property type="entry name" value="HLH"/>
    <property type="match status" value="1"/>
</dbReference>
<evidence type="ECO:0000313" key="7">
    <source>
        <dbReference type="EMBL" id="OAQ31760.1"/>
    </source>
</evidence>
<evidence type="ECO:0000259" key="6">
    <source>
        <dbReference type="PROSITE" id="PS50888"/>
    </source>
</evidence>
<evidence type="ECO:0000256" key="4">
    <source>
        <dbReference type="ARBA" id="ARBA00023163"/>
    </source>
</evidence>
<evidence type="ECO:0000256" key="2">
    <source>
        <dbReference type="ARBA" id="ARBA00023015"/>
    </source>
</evidence>
<dbReference type="InterPro" id="IPR036638">
    <property type="entry name" value="HLH_DNA-bd_sf"/>
</dbReference>
<evidence type="ECO:0000313" key="8">
    <source>
        <dbReference type="Proteomes" id="UP000078512"/>
    </source>
</evidence>
<sequence length="68" mass="8079">KELLTEEEKRANHIASEQKRRNTIRNGFKDMTDIIPDLKDVNSSKSTILFKAVDFIKHLERRNRILQE</sequence>
<feature type="non-terminal residue" evidence="7">
    <location>
        <position position="1"/>
    </location>
</feature>
<reference evidence="7 8" key="1">
    <citation type="submission" date="2016-05" db="EMBL/GenBank/DDBJ databases">
        <title>Genome sequencing reveals origins of a unique bacterial endosymbiosis in the earliest lineages of terrestrial Fungi.</title>
        <authorList>
            <consortium name="DOE Joint Genome Institute"/>
            <person name="Uehling J."/>
            <person name="Gryganskyi A."/>
            <person name="Hameed K."/>
            <person name="Tschaplinski T."/>
            <person name="Misztal P."/>
            <person name="Wu S."/>
            <person name="Desiro A."/>
            <person name="Vande Pol N."/>
            <person name="Du Z.-Y."/>
            <person name="Zienkiewicz A."/>
            <person name="Zienkiewicz K."/>
            <person name="Morin E."/>
            <person name="Tisserant E."/>
            <person name="Splivallo R."/>
            <person name="Hainaut M."/>
            <person name="Henrissat B."/>
            <person name="Ohm R."/>
            <person name="Kuo A."/>
            <person name="Yan J."/>
            <person name="Lipzen A."/>
            <person name="Nolan M."/>
            <person name="Labutti K."/>
            <person name="Barry K."/>
            <person name="Goldstein A."/>
            <person name="Labbe J."/>
            <person name="Schadt C."/>
            <person name="Tuskan G."/>
            <person name="Grigoriev I."/>
            <person name="Martin F."/>
            <person name="Vilgalys R."/>
            <person name="Bonito G."/>
        </authorList>
    </citation>
    <scope>NUCLEOTIDE SEQUENCE [LARGE SCALE GENOMIC DNA]</scope>
    <source>
        <strain evidence="7 8">AG-77</strain>
    </source>
</reference>
<evidence type="ECO:0000256" key="3">
    <source>
        <dbReference type="ARBA" id="ARBA00023125"/>
    </source>
</evidence>
<gene>
    <name evidence="7" type="ORF">K457DRAFT_51448</name>
</gene>
<evidence type="ECO:0000256" key="5">
    <source>
        <dbReference type="ARBA" id="ARBA00023242"/>
    </source>
</evidence>
<dbReference type="Pfam" id="PF00010">
    <property type="entry name" value="HLH"/>
    <property type="match status" value="1"/>
</dbReference>
<dbReference type="Gene3D" id="4.10.280.10">
    <property type="entry name" value="Helix-loop-helix DNA-binding domain"/>
    <property type="match status" value="1"/>
</dbReference>
<name>A0A197K2Q3_9FUNG</name>
<dbReference type="PROSITE" id="PS50888">
    <property type="entry name" value="BHLH"/>
    <property type="match status" value="1"/>
</dbReference>
<dbReference type="Proteomes" id="UP000078512">
    <property type="component" value="Unassembled WGS sequence"/>
</dbReference>
<dbReference type="STRING" id="1314771.A0A197K2Q3"/>
<dbReference type="InterPro" id="IPR011598">
    <property type="entry name" value="bHLH_dom"/>
</dbReference>
<keyword evidence="2" id="KW-0805">Transcription regulation</keyword>
<evidence type="ECO:0000256" key="1">
    <source>
        <dbReference type="ARBA" id="ARBA00004123"/>
    </source>
</evidence>
<dbReference type="GO" id="GO:0000981">
    <property type="term" value="F:DNA-binding transcription factor activity, RNA polymerase II-specific"/>
    <property type="evidence" value="ECO:0007669"/>
    <property type="project" value="TreeGrafter"/>
</dbReference>
<dbReference type="PANTHER" id="PTHR15741">
    <property type="entry name" value="BASIC HELIX-LOOP-HELIX ZIP TRANSCRIPTION FACTOR"/>
    <property type="match status" value="1"/>
</dbReference>
<keyword evidence="3" id="KW-0238">DNA-binding</keyword>
<dbReference type="InterPro" id="IPR052207">
    <property type="entry name" value="Max-like/E-box_TFs"/>
</dbReference>
<comment type="subcellular location">
    <subcellularLocation>
        <location evidence="1">Nucleus</location>
    </subcellularLocation>
</comment>
<dbReference type="GO" id="GO:0005634">
    <property type="term" value="C:nucleus"/>
    <property type="evidence" value="ECO:0007669"/>
    <property type="project" value="UniProtKB-SubCell"/>
</dbReference>
<dbReference type="AlphaFoldDB" id="A0A197K2Q3"/>
<dbReference type="EMBL" id="KV442028">
    <property type="protein sequence ID" value="OAQ31760.1"/>
    <property type="molecule type" value="Genomic_DNA"/>
</dbReference>
<feature type="non-terminal residue" evidence="7">
    <location>
        <position position="68"/>
    </location>
</feature>
<feature type="domain" description="BHLH" evidence="6">
    <location>
        <begin position="8"/>
        <end position="59"/>
    </location>
</feature>